<dbReference type="PANTHER" id="PTHR43694">
    <property type="entry name" value="RIBONUCLEASE J"/>
    <property type="match status" value="1"/>
</dbReference>
<dbReference type="InterPro" id="IPR041636">
    <property type="entry name" value="RNase_J_C"/>
</dbReference>
<name>A0A7C4ZGW4_9DEIN</name>
<dbReference type="EMBL" id="DRPZ01000162">
    <property type="protein sequence ID" value="HGY09597.1"/>
    <property type="molecule type" value="Genomic_DNA"/>
</dbReference>
<protein>
    <submittedName>
        <fullName evidence="2">RNase J family beta-CASP ribonuclease</fullName>
    </submittedName>
</protein>
<feature type="non-terminal residue" evidence="2">
    <location>
        <position position="1"/>
    </location>
</feature>
<sequence>PKFFVPWHGEGRHQTNFRWLVEKMPKPPVKTIVPENGDVLVLTGDDLKKTGRVKAGALYVDGLGVGDITDDILEERQAMAADGIVILTALVSERPVVEVVSRGFVKAGQRLHSEIRRMATEAIQKGVREKKPLEQIRDDVYYPAKKFIRKATGRDPILIPILFEA</sequence>
<dbReference type="PANTHER" id="PTHR43694:SF1">
    <property type="entry name" value="RIBONUCLEASE J"/>
    <property type="match status" value="1"/>
</dbReference>
<accession>A0A7C4ZGW4</accession>
<comment type="caution">
    <text evidence="2">The sequence shown here is derived from an EMBL/GenBank/DDBJ whole genome shotgun (WGS) entry which is preliminary data.</text>
</comment>
<evidence type="ECO:0000259" key="1">
    <source>
        <dbReference type="Pfam" id="PF17770"/>
    </source>
</evidence>
<reference evidence="2" key="1">
    <citation type="journal article" date="2020" name="mSystems">
        <title>Genome- and Community-Level Interaction Insights into Carbon Utilization and Element Cycling Functions of Hydrothermarchaeota in Hydrothermal Sediment.</title>
        <authorList>
            <person name="Zhou Z."/>
            <person name="Liu Y."/>
            <person name="Xu W."/>
            <person name="Pan J."/>
            <person name="Luo Z.H."/>
            <person name="Li M."/>
        </authorList>
    </citation>
    <scope>NUCLEOTIDE SEQUENCE [LARGE SCALE GENOMIC DNA]</scope>
    <source>
        <strain evidence="2">HyVt-570</strain>
    </source>
</reference>
<dbReference type="InterPro" id="IPR036866">
    <property type="entry name" value="RibonucZ/Hydroxyglut_hydro"/>
</dbReference>
<dbReference type="Gene3D" id="3.60.15.10">
    <property type="entry name" value="Ribonuclease Z/Hydroxyacylglutathione hydrolase-like"/>
    <property type="match status" value="1"/>
</dbReference>
<proteinExistence type="predicted"/>
<evidence type="ECO:0000313" key="2">
    <source>
        <dbReference type="EMBL" id="HGY09597.1"/>
    </source>
</evidence>
<dbReference type="Proteomes" id="UP000885759">
    <property type="component" value="Unassembled WGS sequence"/>
</dbReference>
<organism evidence="2">
    <name type="scientific">Oceanithermus profundus</name>
    <dbReference type="NCBI Taxonomy" id="187137"/>
    <lineage>
        <taxon>Bacteria</taxon>
        <taxon>Thermotogati</taxon>
        <taxon>Deinococcota</taxon>
        <taxon>Deinococci</taxon>
        <taxon>Thermales</taxon>
        <taxon>Thermaceae</taxon>
        <taxon>Oceanithermus</taxon>
    </lineage>
</organism>
<gene>
    <name evidence="2" type="ORF">ENK37_06045</name>
</gene>
<dbReference type="Gene3D" id="3.10.20.580">
    <property type="match status" value="1"/>
</dbReference>
<feature type="domain" description="Ribonuclease J C-terminal" evidence="1">
    <location>
        <begin position="72"/>
        <end position="164"/>
    </location>
</feature>
<dbReference type="AlphaFoldDB" id="A0A7C4ZGW4"/>
<dbReference type="Pfam" id="PF17770">
    <property type="entry name" value="RNase_J_C"/>
    <property type="match status" value="1"/>
</dbReference>